<proteinExistence type="predicted"/>
<organism evidence="1 2">
    <name type="scientific">Diploptera punctata</name>
    <name type="common">Pacific beetle cockroach</name>
    <dbReference type="NCBI Taxonomy" id="6984"/>
    <lineage>
        <taxon>Eukaryota</taxon>
        <taxon>Metazoa</taxon>
        <taxon>Ecdysozoa</taxon>
        <taxon>Arthropoda</taxon>
        <taxon>Hexapoda</taxon>
        <taxon>Insecta</taxon>
        <taxon>Pterygota</taxon>
        <taxon>Neoptera</taxon>
        <taxon>Polyneoptera</taxon>
        <taxon>Dictyoptera</taxon>
        <taxon>Blattodea</taxon>
        <taxon>Blaberoidea</taxon>
        <taxon>Blaberidae</taxon>
        <taxon>Diplopterinae</taxon>
        <taxon>Diploptera</taxon>
    </lineage>
</organism>
<dbReference type="EMBL" id="JASPKZ010007355">
    <property type="protein sequence ID" value="KAJ9584798.1"/>
    <property type="molecule type" value="Genomic_DNA"/>
</dbReference>
<feature type="non-terminal residue" evidence="1">
    <location>
        <position position="1"/>
    </location>
</feature>
<comment type="caution">
    <text evidence="1">The sequence shown here is derived from an EMBL/GenBank/DDBJ whole genome shotgun (WGS) entry which is preliminary data.</text>
</comment>
<evidence type="ECO:0000313" key="1">
    <source>
        <dbReference type="EMBL" id="KAJ9584798.1"/>
    </source>
</evidence>
<keyword evidence="2" id="KW-1185">Reference proteome</keyword>
<reference evidence="1" key="2">
    <citation type="submission" date="2023-05" db="EMBL/GenBank/DDBJ databases">
        <authorList>
            <person name="Fouks B."/>
        </authorList>
    </citation>
    <scope>NUCLEOTIDE SEQUENCE</scope>
    <source>
        <strain evidence="1">Stay&amp;Tobe</strain>
        <tissue evidence="1">Testes</tissue>
    </source>
</reference>
<feature type="non-terminal residue" evidence="1">
    <location>
        <position position="52"/>
    </location>
</feature>
<dbReference type="Proteomes" id="UP001233999">
    <property type="component" value="Unassembled WGS sequence"/>
</dbReference>
<accession>A0AAD7ZS19</accession>
<gene>
    <name evidence="1" type="ORF">L9F63_020852</name>
</gene>
<protein>
    <submittedName>
        <fullName evidence="1">Uncharacterized protein</fullName>
    </submittedName>
</protein>
<evidence type="ECO:0000313" key="2">
    <source>
        <dbReference type="Proteomes" id="UP001233999"/>
    </source>
</evidence>
<name>A0AAD7ZS19_DIPPU</name>
<sequence length="52" mass="6337">TKMKESWKDFKLIVLDSKQFTQIGFSNDIDNEESRKLEYPVEKILEWKMKIE</sequence>
<dbReference type="AlphaFoldDB" id="A0AAD7ZS19"/>
<reference evidence="1" key="1">
    <citation type="journal article" date="2023" name="IScience">
        <title>Live-bearing cockroach genome reveals convergent evolutionary mechanisms linked to viviparity in insects and beyond.</title>
        <authorList>
            <person name="Fouks B."/>
            <person name="Harrison M.C."/>
            <person name="Mikhailova A.A."/>
            <person name="Marchal E."/>
            <person name="English S."/>
            <person name="Carruthers M."/>
            <person name="Jennings E.C."/>
            <person name="Chiamaka E.L."/>
            <person name="Frigard R.A."/>
            <person name="Pippel M."/>
            <person name="Attardo G.M."/>
            <person name="Benoit J.B."/>
            <person name="Bornberg-Bauer E."/>
            <person name="Tobe S.S."/>
        </authorList>
    </citation>
    <scope>NUCLEOTIDE SEQUENCE</scope>
    <source>
        <strain evidence="1">Stay&amp;Tobe</strain>
    </source>
</reference>